<keyword evidence="6" id="KW-0573">Peptidoglycan synthesis</keyword>
<evidence type="ECO:0000256" key="7">
    <source>
        <dbReference type="ARBA" id="ARBA00023136"/>
    </source>
</evidence>
<keyword evidence="4" id="KW-0808">Transferase</keyword>
<keyword evidence="15" id="KW-1185">Reference proteome</keyword>
<proteinExistence type="predicted"/>
<dbReference type="EC" id="2.4.99.28" evidence="9"/>
<evidence type="ECO:0000256" key="12">
    <source>
        <dbReference type="SAM" id="Phobius"/>
    </source>
</evidence>
<evidence type="ECO:0000256" key="5">
    <source>
        <dbReference type="ARBA" id="ARBA00022960"/>
    </source>
</evidence>
<keyword evidence="12" id="KW-1133">Transmembrane helix</keyword>
<dbReference type="Gene3D" id="1.10.3810.10">
    <property type="entry name" value="Biosynthetic peptidoglycan transglycosylase-like"/>
    <property type="match status" value="1"/>
</dbReference>
<dbReference type="SUPFAM" id="SSF53955">
    <property type="entry name" value="Lysozyme-like"/>
    <property type="match status" value="1"/>
</dbReference>
<dbReference type="Pfam" id="PF00912">
    <property type="entry name" value="Transgly"/>
    <property type="match status" value="1"/>
</dbReference>
<keyword evidence="8" id="KW-0961">Cell wall biogenesis/degradation</keyword>
<evidence type="ECO:0000256" key="10">
    <source>
        <dbReference type="ARBA" id="ARBA00049902"/>
    </source>
</evidence>
<evidence type="ECO:0000256" key="8">
    <source>
        <dbReference type="ARBA" id="ARBA00023316"/>
    </source>
</evidence>
<dbReference type="PANTHER" id="PTHR32282">
    <property type="entry name" value="BINDING PROTEIN TRANSPEPTIDASE, PUTATIVE-RELATED"/>
    <property type="match status" value="1"/>
</dbReference>
<evidence type="ECO:0000256" key="6">
    <source>
        <dbReference type="ARBA" id="ARBA00022984"/>
    </source>
</evidence>
<dbReference type="InterPro" id="IPR023346">
    <property type="entry name" value="Lysozyme-like_dom_sf"/>
</dbReference>
<gene>
    <name evidence="14" type="ORF">RM423_21110</name>
</gene>
<keyword evidence="12" id="KW-0812">Transmembrane</keyword>
<evidence type="ECO:0000256" key="11">
    <source>
        <dbReference type="SAM" id="MobiDB-lite"/>
    </source>
</evidence>
<comment type="catalytic activity">
    <reaction evidence="10">
        <text>[GlcNAc-(1-&gt;4)-Mur2Ac(oyl-L-Ala-gamma-D-Glu-L-Lys-D-Ala-D-Ala)](n)-di-trans,octa-cis-undecaprenyl diphosphate + beta-D-GlcNAc-(1-&gt;4)-Mur2Ac(oyl-L-Ala-gamma-D-Glu-L-Lys-D-Ala-D-Ala)-di-trans,octa-cis-undecaprenyl diphosphate = [GlcNAc-(1-&gt;4)-Mur2Ac(oyl-L-Ala-gamma-D-Glu-L-Lys-D-Ala-D-Ala)](n+1)-di-trans,octa-cis-undecaprenyl diphosphate + di-trans,octa-cis-undecaprenyl diphosphate + H(+)</text>
        <dbReference type="Rhea" id="RHEA:23708"/>
        <dbReference type="Rhea" id="RHEA-COMP:9602"/>
        <dbReference type="Rhea" id="RHEA-COMP:9603"/>
        <dbReference type="ChEBI" id="CHEBI:15378"/>
        <dbReference type="ChEBI" id="CHEBI:58405"/>
        <dbReference type="ChEBI" id="CHEBI:60033"/>
        <dbReference type="ChEBI" id="CHEBI:78435"/>
        <dbReference type="EC" id="2.4.99.28"/>
    </reaction>
</comment>
<keyword evidence="5" id="KW-0133">Cell shape</keyword>
<name>A0ABU2JGN0_9ACTN</name>
<comment type="caution">
    <text evidence="14">The sequence shown here is derived from an EMBL/GenBank/DDBJ whole genome shotgun (WGS) entry which is preliminary data.</text>
</comment>
<feature type="region of interest" description="Disordered" evidence="11">
    <location>
        <begin position="1"/>
        <end position="43"/>
    </location>
</feature>
<evidence type="ECO:0000256" key="9">
    <source>
        <dbReference type="ARBA" id="ARBA00044770"/>
    </source>
</evidence>
<dbReference type="InterPro" id="IPR036950">
    <property type="entry name" value="PBP_transglycosylase"/>
</dbReference>
<sequence length="307" mass="32279">MTTARAEMALPVHDQPSTPSDLPDRQTLSPAGQPGFAEVRPASLPPKVVPTWSEVRLYGQSSSRPRRRWRRRALITLVSLLLSGALTVTALMLLTPGVSDAEARVHASAAAHGATDPGGQVPALFAQSLVATEDSRFFSHHGIDSLGVLRAVSGPLRGGGDPGGSTLDQQLAKQLYTGGQGSAWDKVVQVSLAVKLDAAYSKQQILEMYAATVYFGNGYYGLAAAACGYFGVPPARLNDAQSTLLAGLPQAPSAYDPVTHLSLARSRQRHVLDRLVAVHTLTAAQADAVFSSPLHLATTAGANPTCR</sequence>
<feature type="compositionally biased region" description="Polar residues" evidence="11">
    <location>
        <begin position="15"/>
        <end position="30"/>
    </location>
</feature>
<dbReference type="InterPro" id="IPR050396">
    <property type="entry name" value="Glycosyltr_51/Transpeptidase"/>
</dbReference>
<dbReference type="Proteomes" id="UP001183176">
    <property type="component" value="Unassembled WGS sequence"/>
</dbReference>
<keyword evidence="7 12" id="KW-0472">Membrane</keyword>
<evidence type="ECO:0000256" key="2">
    <source>
        <dbReference type="ARBA" id="ARBA00022475"/>
    </source>
</evidence>
<feature type="transmembrane region" description="Helical" evidence="12">
    <location>
        <begin position="73"/>
        <end position="94"/>
    </location>
</feature>
<evidence type="ECO:0000256" key="1">
    <source>
        <dbReference type="ARBA" id="ARBA00004236"/>
    </source>
</evidence>
<evidence type="ECO:0000259" key="13">
    <source>
        <dbReference type="Pfam" id="PF00912"/>
    </source>
</evidence>
<keyword evidence="3" id="KW-0328">Glycosyltransferase</keyword>
<evidence type="ECO:0000313" key="15">
    <source>
        <dbReference type="Proteomes" id="UP001183176"/>
    </source>
</evidence>
<accession>A0ABU2JGN0</accession>
<dbReference type="InterPro" id="IPR001264">
    <property type="entry name" value="Glyco_trans_51"/>
</dbReference>
<evidence type="ECO:0000256" key="4">
    <source>
        <dbReference type="ARBA" id="ARBA00022679"/>
    </source>
</evidence>
<keyword evidence="2" id="KW-1003">Cell membrane</keyword>
<feature type="domain" description="Glycosyl transferase family 51" evidence="13">
    <location>
        <begin position="119"/>
        <end position="275"/>
    </location>
</feature>
<organism evidence="14 15">
    <name type="scientific">Jatrophihabitans lederbergiae</name>
    <dbReference type="NCBI Taxonomy" id="3075547"/>
    <lineage>
        <taxon>Bacteria</taxon>
        <taxon>Bacillati</taxon>
        <taxon>Actinomycetota</taxon>
        <taxon>Actinomycetes</taxon>
        <taxon>Jatrophihabitantales</taxon>
        <taxon>Jatrophihabitantaceae</taxon>
        <taxon>Jatrophihabitans</taxon>
    </lineage>
</organism>
<dbReference type="EMBL" id="JAVREH010000057">
    <property type="protein sequence ID" value="MDT0263878.1"/>
    <property type="molecule type" value="Genomic_DNA"/>
</dbReference>
<protein>
    <recommendedName>
        <fullName evidence="9">peptidoglycan glycosyltransferase</fullName>
        <ecNumber evidence="9">2.4.99.28</ecNumber>
    </recommendedName>
</protein>
<reference evidence="15" key="1">
    <citation type="submission" date="2023-07" db="EMBL/GenBank/DDBJ databases">
        <title>30 novel species of actinomycetes from the DSMZ collection.</title>
        <authorList>
            <person name="Nouioui I."/>
        </authorList>
    </citation>
    <scope>NUCLEOTIDE SEQUENCE [LARGE SCALE GENOMIC DNA]</scope>
    <source>
        <strain evidence="15">DSM 44399</strain>
    </source>
</reference>
<evidence type="ECO:0000256" key="3">
    <source>
        <dbReference type="ARBA" id="ARBA00022676"/>
    </source>
</evidence>
<dbReference type="PANTHER" id="PTHR32282:SF11">
    <property type="entry name" value="PENICILLIN-BINDING PROTEIN 1B"/>
    <property type="match status" value="1"/>
</dbReference>
<comment type="subcellular location">
    <subcellularLocation>
        <location evidence="1">Cell membrane</location>
    </subcellularLocation>
</comment>
<evidence type="ECO:0000313" key="14">
    <source>
        <dbReference type="EMBL" id="MDT0263878.1"/>
    </source>
</evidence>